<dbReference type="EMBL" id="QPFP01000337">
    <property type="protein sequence ID" value="TEB16094.1"/>
    <property type="molecule type" value="Genomic_DNA"/>
</dbReference>
<organism evidence="1 2">
    <name type="scientific">Coprinellus micaceus</name>
    <name type="common">Glistening ink-cap mushroom</name>
    <name type="synonym">Coprinus micaceus</name>
    <dbReference type="NCBI Taxonomy" id="71717"/>
    <lineage>
        <taxon>Eukaryota</taxon>
        <taxon>Fungi</taxon>
        <taxon>Dikarya</taxon>
        <taxon>Basidiomycota</taxon>
        <taxon>Agaricomycotina</taxon>
        <taxon>Agaricomycetes</taxon>
        <taxon>Agaricomycetidae</taxon>
        <taxon>Agaricales</taxon>
        <taxon>Agaricineae</taxon>
        <taxon>Psathyrellaceae</taxon>
        <taxon>Coprinellus</taxon>
    </lineage>
</organism>
<keyword evidence="2" id="KW-1185">Reference proteome</keyword>
<accession>A0A4Y7S415</accession>
<dbReference type="Proteomes" id="UP000298030">
    <property type="component" value="Unassembled WGS sequence"/>
</dbReference>
<sequence>MAVKWIRHIKNFSAMPLYVKYLLESYPGETEHMLGTLTSLVRLADENGEPSFHFYHKSLLDFLRDPQRSSDLYVNWGNLVHFIKDRHCQTLQEDLNPKQPTSSSACSAFTWLIMLIRIAGTHWGMSSGGCSTLTSPIGARGSPGCLLQSTSK</sequence>
<dbReference type="AlphaFoldDB" id="A0A4Y7S415"/>
<name>A0A4Y7S415_COPMI</name>
<comment type="caution">
    <text evidence="1">The sequence shown here is derived from an EMBL/GenBank/DDBJ whole genome shotgun (WGS) entry which is preliminary data.</text>
</comment>
<dbReference type="OrthoDB" id="3127216at2759"/>
<proteinExistence type="predicted"/>
<protein>
    <submittedName>
        <fullName evidence="1">Uncharacterized protein</fullName>
    </submittedName>
</protein>
<reference evidence="1 2" key="1">
    <citation type="journal article" date="2019" name="Nat. Ecol. Evol.">
        <title>Megaphylogeny resolves global patterns of mushroom evolution.</title>
        <authorList>
            <person name="Varga T."/>
            <person name="Krizsan K."/>
            <person name="Foldi C."/>
            <person name="Dima B."/>
            <person name="Sanchez-Garcia M."/>
            <person name="Sanchez-Ramirez S."/>
            <person name="Szollosi G.J."/>
            <person name="Szarkandi J.G."/>
            <person name="Papp V."/>
            <person name="Albert L."/>
            <person name="Andreopoulos W."/>
            <person name="Angelini C."/>
            <person name="Antonin V."/>
            <person name="Barry K.W."/>
            <person name="Bougher N.L."/>
            <person name="Buchanan P."/>
            <person name="Buyck B."/>
            <person name="Bense V."/>
            <person name="Catcheside P."/>
            <person name="Chovatia M."/>
            <person name="Cooper J."/>
            <person name="Damon W."/>
            <person name="Desjardin D."/>
            <person name="Finy P."/>
            <person name="Geml J."/>
            <person name="Haridas S."/>
            <person name="Hughes K."/>
            <person name="Justo A."/>
            <person name="Karasinski D."/>
            <person name="Kautmanova I."/>
            <person name="Kiss B."/>
            <person name="Kocsube S."/>
            <person name="Kotiranta H."/>
            <person name="LaButti K.M."/>
            <person name="Lechner B.E."/>
            <person name="Liimatainen K."/>
            <person name="Lipzen A."/>
            <person name="Lukacs Z."/>
            <person name="Mihaltcheva S."/>
            <person name="Morgado L.N."/>
            <person name="Niskanen T."/>
            <person name="Noordeloos M.E."/>
            <person name="Ohm R.A."/>
            <person name="Ortiz-Santana B."/>
            <person name="Ovrebo C."/>
            <person name="Racz N."/>
            <person name="Riley R."/>
            <person name="Savchenko A."/>
            <person name="Shiryaev A."/>
            <person name="Soop K."/>
            <person name="Spirin V."/>
            <person name="Szebenyi C."/>
            <person name="Tomsovsky M."/>
            <person name="Tulloss R.E."/>
            <person name="Uehling J."/>
            <person name="Grigoriev I.V."/>
            <person name="Vagvolgyi C."/>
            <person name="Papp T."/>
            <person name="Martin F.M."/>
            <person name="Miettinen O."/>
            <person name="Hibbett D.S."/>
            <person name="Nagy L.G."/>
        </authorList>
    </citation>
    <scope>NUCLEOTIDE SEQUENCE [LARGE SCALE GENOMIC DNA]</scope>
    <source>
        <strain evidence="1 2">FP101781</strain>
    </source>
</reference>
<evidence type="ECO:0000313" key="2">
    <source>
        <dbReference type="Proteomes" id="UP000298030"/>
    </source>
</evidence>
<gene>
    <name evidence="1" type="ORF">FA13DRAFT_812737</name>
</gene>
<evidence type="ECO:0000313" key="1">
    <source>
        <dbReference type="EMBL" id="TEB16094.1"/>
    </source>
</evidence>